<evidence type="ECO:0000313" key="2">
    <source>
        <dbReference type="Proteomes" id="UP000183832"/>
    </source>
</evidence>
<sequence length="65" mass="7460">MNHDCYVSTNELVYTRKAFAFKVLQGIQLEFLKSSGDSQRRKKISLFSYIAVKRLANASNCLLNE</sequence>
<keyword evidence="2" id="KW-1185">Reference proteome</keyword>
<gene>
    <name evidence="1" type="ORF">CLUMA_CG008577</name>
</gene>
<accession>A0A1J1I4I0</accession>
<name>A0A1J1I4I0_9DIPT</name>
<reference evidence="1 2" key="1">
    <citation type="submission" date="2015-04" db="EMBL/GenBank/DDBJ databases">
        <authorList>
            <person name="Syromyatnikov M.Y."/>
            <person name="Popov V.N."/>
        </authorList>
    </citation>
    <scope>NUCLEOTIDE SEQUENCE [LARGE SCALE GENOMIC DNA]</scope>
</reference>
<dbReference type="AlphaFoldDB" id="A0A1J1I4I0"/>
<dbReference type="Proteomes" id="UP000183832">
    <property type="component" value="Unassembled WGS sequence"/>
</dbReference>
<evidence type="ECO:0000313" key="1">
    <source>
        <dbReference type="EMBL" id="CRK95099.1"/>
    </source>
</evidence>
<proteinExistence type="predicted"/>
<protein>
    <submittedName>
        <fullName evidence="1">CLUMA_CG008577, isoform A</fullName>
    </submittedName>
</protein>
<organism evidence="1 2">
    <name type="scientific">Clunio marinus</name>
    <dbReference type="NCBI Taxonomy" id="568069"/>
    <lineage>
        <taxon>Eukaryota</taxon>
        <taxon>Metazoa</taxon>
        <taxon>Ecdysozoa</taxon>
        <taxon>Arthropoda</taxon>
        <taxon>Hexapoda</taxon>
        <taxon>Insecta</taxon>
        <taxon>Pterygota</taxon>
        <taxon>Neoptera</taxon>
        <taxon>Endopterygota</taxon>
        <taxon>Diptera</taxon>
        <taxon>Nematocera</taxon>
        <taxon>Chironomoidea</taxon>
        <taxon>Chironomidae</taxon>
        <taxon>Clunio</taxon>
    </lineage>
</organism>
<dbReference type="EMBL" id="CVRI01000040">
    <property type="protein sequence ID" value="CRK95099.1"/>
    <property type="molecule type" value="Genomic_DNA"/>
</dbReference>